<evidence type="ECO:0000313" key="1">
    <source>
        <dbReference type="EMBL" id="OCT64830.1"/>
    </source>
</evidence>
<reference evidence="2" key="1">
    <citation type="journal article" date="2016" name="Nature">
        <title>Genome evolution in the allotetraploid frog Xenopus laevis.</title>
        <authorList>
            <person name="Session A.M."/>
            <person name="Uno Y."/>
            <person name="Kwon T."/>
            <person name="Chapman J.A."/>
            <person name="Toyoda A."/>
            <person name="Takahashi S."/>
            <person name="Fukui A."/>
            <person name="Hikosaka A."/>
            <person name="Suzuki A."/>
            <person name="Kondo M."/>
            <person name="van Heeringen S.J."/>
            <person name="Quigley I."/>
            <person name="Heinz S."/>
            <person name="Ogino H."/>
            <person name="Ochi H."/>
            <person name="Hellsten U."/>
            <person name="Lyons J.B."/>
            <person name="Simakov O."/>
            <person name="Putnam N."/>
            <person name="Stites J."/>
            <person name="Kuroki Y."/>
            <person name="Tanaka T."/>
            <person name="Michiue T."/>
            <person name="Watanabe M."/>
            <person name="Bogdanovic O."/>
            <person name="Lister R."/>
            <person name="Georgiou G."/>
            <person name="Paranjpe S.S."/>
            <person name="van Kruijsbergen I."/>
            <person name="Shu S."/>
            <person name="Carlson J."/>
            <person name="Kinoshita T."/>
            <person name="Ohta Y."/>
            <person name="Mawaribuchi S."/>
            <person name="Jenkins J."/>
            <person name="Grimwood J."/>
            <person name="Schmutz J."/>
            <person name="Mitros T."/>
            <person name="Mozaffari S.V."/>
            <person name="Suzuki Y."/>
            <person name="Haramoto Y."/>
            <person name="Yamamoto T.S."/>
            <person name="Takagi C."/>
            <person name="Heald R."/>
            <person name="Miller K."/>
            <person name="Haudenschild C."/>
            <person name="Kitzman J."/>
            <person name="Nakayama T."/>
            <person name="Izutsu Y."/>
            <person name="Robert J."/>
            <person name="Fortriede J."/>
            <person name="Burns K."/>
            <person name="Lotay V."/>
            <person name="Karimi K."/>
            <person name="Yasuoka Y."/>
            <person name="Dichmann D.S."/>
            <person name="Flajnik M.F."/>
            <person name="Houston D.W."/>
            <person name="Shendure J."/>
            <person name="DuPasquier L."/>
            <person name="Vize P.D."/>
            <person name="Zorn A.M."/>
            <person name="Ito M."/>
            <person name="Marcotte E.M."/>
            <person name="Wallingford J.B."/>
            <person name="Ito Y."/>
            <person name="Asashima M."/>
            <person name="Ueno N."/>
            <person name="Matsuda Y."/>
            <person name="Veenstra G.J."/>
            <person name="Fujiyama A."/>
            <person name="Harland R.M."/>
            <person name="Taira M."/>
            <person name="Rokhsar D.S."/>
        </authorList>
    </citation>
    <scope>NUCLEOTIDE SEQUENCE [LARGE SCALE GENOMIC DNA]</scope>
    <source>
        <strain evidence="2">J</strain>
    </source>
</reference>
<dbReference type="Proteomes" id="UP000694892">
    <property type="component" value="Chromosome 8S"/>
</dbReference>
<proteinExistence type="predicted"/>
<dbReference type="EMBL" id="CM004481">
    <property type="protein sequence ID" value="OCT64830.1"/>
    <property type="molecule type" value="Genomic_DNA"/>
</dbReference>
<evidence type="ECO:0000313" key="2">
    <source>
        <dbReference type="Proteomes" id="UP000694892"/>
    </source>
</evidence>
<gene>
    <name evidence="1" type="ORF">XELAEV_18041069mg</name>
</gene>
<protein>
    <submittedName>
        <fullName evidence="1">Uncharacterized protein</fullName>
    </submittedName>
</protein>
<name>A0A974C2Q3_XENLA</name>
<organism evidence="1 2">
    <name type="scientific">Xenopus laevis</name>
    <name type="common">African clawed frog</name>
    <dbReference type="NCBI Taxonomy" id="8355"/>
    <lineage>
        <taxon>Eukaryota</taxon>
        <taxon>Metazoa</taxon>
        <taxon>Chordata</taxon>
        <taxon>Craniata</taxon>
        <taxon>Vertebrata</taxon>
        <taxon>Euteleostomi</taxon>
        <taxon>Amphibia</taxon>
        <taxon>Batrachia</taxon>
        <taxon>Anura</taxon>
        <taxon>Pipoidea</taxon>
        <taxon>Pipidae</taxon>
        <taxon>Xenopodinae</taxon>
        <taxon>Xenopus</taxon>
        <taxon>Xenopus</taxon>
    </lineage>
</organism>
<accession>A0A974C2Q3</accession>
<sequence length="75" mass="8615">MYVTLLCAKGAGQTLDLKGGASYVLRKKLCFRKMYLEYKYSPPLAFVFNSCLNFLYPFSTPPFKLPVYTCKPFQP</sequence>
<dbReference type="AlphaFoldDB" id="A0A974C2Q3"/>